<name>A0A4S8MPW7_DENBC</name>
<dbReference type="Proteomes" id="UP000297245">
    <property type="component" value="Unassembled WGS sequence"/>
</dbReference>
<dbReference type="AlphaFoldDB" id="A0A4S8MPW7"/>
<dbReference type="EMBL" id="ML179054">
    <property type="protein sequence ID" value="THV04629.1"/>
    <property type="molecule type" value="Genomic_DNA"/>
</dbReference>
<evidence type="ECO:0000313" key="1">
    <source>
        <dbReference type="EMBL" id="THV04629.1"/>
    </source>
</evidence>
<evidence type="ECO:0000313" key="2">
    <source>
        <dbReference type="Proteomes" id="UP000297245"/>
    </source>
</evidence>
<keyword evidence="2" id="KW-1185">Reference proteome</keyword>
<reference evidence="1 2" key="1">
    <citation type="journal article" date="2019" name="Nat. Ecol. Evol.">
        <title>Megaphylogeny resolves global patterns of mushroom evolution.</title>
        <authorList>
            <person name="Varga T."/>
            <person name="Krizsan K."/>
            <person name="Foldi C."/>
            <person name="Dima B."/>
            <person name="Sanchez-Garcia M."/>
            <person name="Sanchez-Ramirez S."/>
            <person name="Szollosi G.J."/>
            <person name="Szarkandi J.G."/>
            <person name="Papp V."/>
            <person name="Albert L."/>
            <person name="Andreopoulos W."/>
            <person name="Angelini C."/>
            <person name="Antonin V."/>
            <person name="Barry K.W."/>
            <person name="Bougher N.L."/>
            <person name="Buchanan P."/>
            <person name="Buyck B."/>
            <person name="Bense V."/>
            <person name="Catcheside P."/>
            <person name="Chovatia M."/>
            <person name="Cooper J."/>
            <person name="Damon W."/>
            <person name="Desjardin D."/>
            <person name="Finy P."/>
            <person name="Geml J."/>
            <person name="Haridas S."/>
            <person name="Hughes K."/>
            <person name="Justo A."/>
            <person name="Karasinski D."/>
            <person name="Kautmanova I."/>
            <person name="Kiss B."/>
            <person name="Kocsube S."/>
            <person name="Kotiranta H."/>
            <person name="LaButti K.M."/>
            <person name="Lechner B.E."/>
            <person name="Liimatainen K."/>
            <person name="Lipzen A."/>
            <person name="Lukacs Z."/>
            <person name="Mihaltcheva S."/>
            <person name="Morgado L.N."/>
            <person name="Niskanen T."/>
            <person name="Noordeloos M.E."/>
            <person name="Ohm R.A."/>
            <person name="Ortiz-Santana B."/>
            <person name="Ovrebo C."/>
            <person name="Racz N."/>
            <person name="Riley R."/>
            <person name="Savchenko A."/>
            <person name="Shiryaev A."/>
            <person name="Soop K."/>
            <person name="Spirin V."/>
            <person name="Szebenyi C."/>
            <person name="Tomsovsky M."/>
            <person name="Tulloss R.E."/>
            <person name="Uehling J."/>
            <person name="Grigoriev I.V."/>
            <person name="Vagvolgyi C."/>
            <person name="Papp T."/>
            <person name="Martin F.M."/>
            <person name="Miettinen O."/>
            <person name="Hibbett D.S."/>
            <person name="Nagy L.G."/>
        </authorList>
    </citation>
    <scope>NUCLEOTIDE SEQUENCE [LARGE SCALE GENOMIC DNA]</scope>
    <source>
        <strain evidence="1 2">CBS 962.96</strain>
    </source>
</reference>
<organism evidence="1 2">
    <name type="scientific">Dendrothele bispora (strain CBS 962.96)</name>
    <dbReference type="NCBI Taxonomy" id="1314807"/>
    <lineage>
        <taxon>Eukaryota</taxon>
        <taxon>Fungi</taxon>
        <taxon>Dikarya</taxon>
        <taxon>Basidiomycota</taxon>
        <taxon>Agaricomycotina</taxon>
        <taxon>Agaricomycetes</taxon>
        <taxon>Agaricomycetidae</taxon>
        <taxon>Agaricales</taxon>
        <taxon>Agaricales incertae sedis</taxon>
        <taxon>Dendrothele</taxon>
    </lineage>
</organism>
<proteinExistence type="predicted"/>
<protein>
    <submittedName>
        <fullName evidence="1">Uncharacterized protein</fullName>
    </submittedName>
</protein>
<accession>A0A4S8MPW7</accession>
<sequence>MMSPAMSGTTNNITKAAATIPPSLTLSKHTSVYLMAITHPCPSPRLLQLTHFPPLKSATPCLLAHRTVQIVPLNLEDGLLGLLSVQPWTDCEGHLTHLDLEA</sequence>
<gene>
    <name evidence="1" type="ORF">K435DRAFT_179371</name>
</gene>